<accession>X1BLT3</accession>
<feature type="non-terminal residue" evidence="1">
    <location>
        <position position="1"/>
    </location>
</feature>
<protein>
    <submittedName>
        <fullName evidence="1">Uncharacterized protein</fullName>
    </submittedName>
</protein>
<evidence type="ECO:0000313" key="1">
    <source>
        <dbReference type="EMBL" id="GAG73066.1"/>
    </source>
</evidence>
<sequence length="45" mass="5406">TTNSTQRVANKVLKELGFFHSKWMYKAQHRSTKLRVWWKQAGVEE</sequence>
<reference evidence="1" key="1">
    <citation type="journal article" date="2014" name="Front. Microbiol.">
        <title>High frequency of phylogenetically diverse reductive dehalogenase-homologous genes in deep subseafloor sedimentary metagenomes.</title>
        <authorList>
            <person name="Kawai M."/>
            <person name="Futagami T."/>
            <person name="Toyoda A."/>
            <person name="Takaki Y."/>
            <person name="Nishi S."/>
            <person name="Hori S."/>
            <person name="Arai W."/>
            <person name="Tsubouchi T."/>
            <person name="Morono Y."/>
            <person name="Uchiyama I."/>
            <person name="Ito T."/>
            <person name="Fujiyama A."/>
            <person name="Inagaki F."/>
            <person name="Takami H."/>
        </authorList>
    </citation>
    <scope>NUCLEOTIDE SEQUENCE</scope>
    <source>
        <strain evidence="1">Expedition CK06-06</strain>
    </source>
</reference>
<dbReference type="EMBL" id="BART01001763">
    <property type="protein sequence ID" value="GAG73066.1"/>
    <property type="molecule type" value="Genomic_DNA"/>
</dbReference>
<dbReference type="AlphaFoldDB" id="X1BLT3"/>
<comment type="caution">
    <text evidence="1">The sequence shown here is derived from an EMBL/GenBank/DDBJ whole genome shotgun (WGS) entry which is preliminary data.</text>
</comment>
<gene>
    <name evidence="1" type="ORF">S01H4_05919</name>
</gene>
<name>X1BLT3_9ZZZZ</name>
<proteinExistence type="predicted"/>
<organism evidence="1">
    <name type="scientific">marine sediment metagenome</name>
    <dbReference type="NCBI Taxonomy" id="412755"/>
    <lineage>
        <taxon>unclassified sequences</taxon>
        <taxon>metagenomes</taxon>
        <taxon>ecological metagenomes</taxon>
    </lineage>
</organism>